<organism evidence="4 5">
    <name type="scientific">Cucumis sativus</name>
    <name type="common">Cucumber</name>
    <dbReference type="NCBI Taxonomy" id="3659"/>
    <lineage>
        <taxon>Eukaryota</taxon>
        <taxon>Viridiplantae</taxon>
        <taxon>Streptophyta</taxon>
        <taxon>Embryophyta</taxon>
        <taxon>Tracheophyta</taxon>
        <taxon>Spermatophyta</taxon>
        <taxon>Magnoliopsida</taxon>
        <taxon>eudicotyledons</taxon>
        <taxon>Gunneridae</taxon>
        <taxon>Pentapetalae</taxon>
        <taxon>rosids</taxon>
        <taxon>fabids</taxon>
        <taxon>Cucurbitales</taxon>
        <taxon>Cucurbitaceae</taxon>
        <taxon>Benincaseae</taxon>
        <taxon>Cucumis</taxon>
    </lineage>
</organism>
<sequence>MENVGDMYFKILLSQCLFQVANEIKMGEYYKMHDLVHDIAIAISRDQNLRLNPSNILEKELQKKEIQNVACKLRTIDFIQKIPHNIDHTLFDHFKIRNFVCLRILKISSEKLSKSIGQLKHLRFQVIQ</sequence>
<reference evidence="4 5" key="3">
    <citation type="journal article" date="2010" name="BMC Genomics">
        <title>Transcriptome sequencing and comparative analysis of cucumber flowers with different sex types.</title>
        <authorList>
            <person name="Guo S."/>
            <person name="Zheng Y."/>
            <person name="Joung J.G."/>
            <person name="Liu S."/>
            <person name="Zhang Z."/>
            <person name="Crasta O.R."/>
            <person name="Sobral B.W."/>
            <person name="Xu Y."/>
            <person name="Huang S."/>
            <person name="Fei Z."/>
        </authorList>
    </citation>
    <scope>NUCLEOTIDE SEQUENCE [LARGE SCALE GENOMIC DNA]</scope>
    <source>
        <strain evidence="5">cv. 9930</strain>
    </source>
</reference>
<dbReference type="PANTHER" id="PTHR36766:SF70">
    <property type="entry name" value="DISEASE RESISTANCE PROTEIN RGA4"/>
    <property type="match status" value="1"/>
</dbReference>
<keyword evidence="2" id="KW-0611">Plant defense</keyword>
<feature type="domain" description="Disease resistance protein winged helix" evidence="3">
    <location>
        <begin position="1"/>
        <end position="40"/>
    </location>
</feature>
<name>A0A0A0LTM8_CUCSA</name>
<dbReference type="EMBL" id="CM002923">
    <property type="protein sequence ID" value="KGN63366.1"/>
    <property type="molecule type" value="Genomic_DNA"/>
</dbReference>
<protein>
    <recommendedName>
        <fullName evidence="3">Disease resistance protein winged helix domain-containing protein</fullName>
    </recommendedName>
</protein>
<evidence type="ECO:0000259" key="3">
    <source>
        <dbReference type="Pfam" id="PF23559"/>
    </source>
</evidence>
<accession>A0A0A0LTM8</accession>
<dbReference type="AlphaFoldDB" id="A0A0A0LTM8"/>
<reference evidence="4 5" key="1">
    <citation type="journal article" date="2009" name="Nat. Genet.">
        <title>The genome of the cucumber, Cucumis sativus L.</title>
        <authorList>
            <person name="Huang S."/>
            <person name="Li R."/>
            <person name="Zhang Z."/>
            <person name="Li L."/>
            <person name="Gu X."/>
            <person name="Fan W."/>
            <person name="Lucas W.J."/>
            <person name="Wang X."/>
            <person name="Xie B."/>
            <person name="Ni P."/>
            <person name="Ren Y."/>
            <person name="Zhu H."/>
            <person name="Li J."/>
            <person name="Lin K."/>
            <person name="Jin W."/>
            <person name="Fei Z."/>
            <person name="Li G."/>
            <person name="Staub J."/>
            <person name="Kilian A."/>
            <person name="van der Vossen E.A."/>
            <person name="Wu Y."/>
            <person name="Guo J."/>
            <person name="He J."/>
            <person name="Jia Z."/>
            <person name="Ren Y."/>
            <person name="Tian G."/>
            <person name="Lu Y."/>
            <person name="Ruan J."/>
            <person name="Qian W."/>
            <person name="Wang M."/>
            <person name="Huang Q."/>
            <person name="Li B."/>
            <person name="Xuan Z."/>
            <person name="Cao J."/>
            <person name="Asan"/>
            <person name="Wu Z."/>
            <person name="Zhang J."/>
            <person name="Cai Q."/>
            <person name="Bai Y."/>
            <person name="Zhao B."/>
            <person name="Han Y."/>
            <person name="Li Y."/>
            <person name="Li X."/>
            <person name="Wang S."/>
            <person name="Shi Q."/>
            <person name="Liu S."/>
            <person name="Cho W.K."/>
            <person name="Kim J.Y."/>
            <person name="Xu Y."/>
            <person name="Heller-Uszynska K."/>
            <person name="Miao H."/>
            <person name="Cheng Z."/>
            <person name="Zhang S."/>
            <person name="Wu J."/>
            <person name="Yang Y."/>
            <person name="Kang H."/>
            <person name="Li M."/>
            <person name="Liang H."/>
            <person name="Ren X."/>
            <person name="Shi Z."/>
            <person name="Wen M."/>
            <person name="Jian M."/>
            <person name="Yang H."/>
            <person name="Zhang G."/>
            <person name="Yang Z."/>
            <person name="Chen R."/>
            <person name="Liu S."/>
            <person name="Li J."/>
            <person name="Ma L."/>
            <person name="Liu H."/>
            <person name="Zhou Y."/>
            <person name="Zhao J."/>
            <person name="Fang X."/>
            <person name="Li G."/>
            <person name="Fang L."/>
            <person name="Li Y."/>
            <person name="Liu D."/>
            <person name="Zheng H."/>
            <person name="Zhang Y."/>
            <person name="Qin N."/>
            <person name="Li Z."/>
            <person name="Yang G."/>
            <person name="Yang S."/>
            <person name="Bolund L."/>
            <person name="Kristiansen K."/>
            <person name="Zheng H."/>
            <person name="Li S."/>
            <person name="Zhang X."/>
            <person name="Yang H."/>
            <person name="Wang J."/>
            <person name="Sun R."/>
            <person name="Zhang B."/>
            <person name="Jiang S."/>
            <person name="Wang J."/>
            <person name="Du Y."/>
            <person name="Li S."/>
        </authorList>
    </citation>
    <scope>NUCLEOTIDE SEQUENCE [LARGE SCALE GENOMIC DNA]</scope>
    <source>
        <strain evidence="5">cv. 9930</strain>
    </source>
</reference>
<dbReference type="InterPro" id="IPR058922">
    <property type="entry name" value="WHD_DRP"/>
</dbReference>
<dbReference type="Pfam" id="PF23559">
    <property type="entry name" value="WHD_DRP"/>
    <property type="match status" value="1"/>
</dbReference>
<dbReference type="PANTHER" id="PTHR36766">
    <property type="entry name" value="PLANT BROAD-SPECTRUM MILDEW RESISTANCE PROTEIN RPW8"/>
    <property type="match status" value="1"/>
</dbReference>
<evidence type="ECO:0000256" key="1">
    <source>
        <dbReference type="ARBA" id="ARBA00022737"/>
    </source>
</evidence>
<dbReference type="Proteomes" id="UP000029981">
    <property type="component" value="Chromosome 2"/>
</dbReference>
<reference evidence="4 5" key="4">
    <citation type="journal article" date="2011" name="BMC Genomics">
        <title>RNA-Seq improves annotation of protein-coding genes in the cucumber genome.</title>
        <authorList>
            <person name="Li Z."/>
            <person name="Zhang Z."/>
            <person name="Yan P."/>
            <person name="Huang S."/>
            <person name="Fei Z."/>
            <person name="Lin K."/>
        </authorList>
    </citation>
    <scope>NUCLEOTIDE SEQUENCE [LARGE SCALE GENOMIC DNA]</scope>
    <source>
        <strain evidence="5">cv. 9930</strain>
    </source>
</reference>
<keyword evidence="5" id="KW-1185">Reference proteome</keyword>
<dbReference type="Gramene" id="KGN63366">
    <property type="protein sequence ID" value="KGN63366"/>
    <property type="gene ID" value="Csa_2G432830"/>
</dbReference>
<evidence type="ECO:0000313" key="4">
    <source>
        <dbReference type="EMBL" id="KGN63366.1"/>
    </source>
</evidence>
<dbReference type="GO" id="GO:0006952">
    <property type="term" value="P:defense response"/>
    <property type="evidence" value="ECO:0007669"/>
    <property type="project" value="UniProtKB-KW"/>
</dbReference>
<gene>
    <name evidence="4" type="ORF">Csa_2G432830</name>
</gene>
<keyword evidence="1" id="KW-0677">Repeat</keyword>
<reference evidence="4 5" key="2">
    <citation type="journal article" date="2009" name="PLoS ONE">
        <title>An integrated genetic and cytogenetic map of the cucumber genome.</title>
        <authorList>
            <person name="Ren Y."/>
            <person name="Zhang Z."/>
            <person name="Liu J."/>
            <person name="Staub J.E."/>
            <person name="Han Y."/>
            <person name="Cheng Z."/>
            <person name="Li X."/>
            <person name="Lu J."/>
            <person name="Miao H."/>
            <person name="Kang H."/>
            <person name="Xie B."/>
            <person name="Gu X."/>
            <person name="Wang X."/>
            <person name="Du Y."/>
            <person name="Jin W."/>
            <person name="Huang S."/>
        </authorList>
    </citation>
    <scope>NUCLEOTIDE SEQUENCE [LARGE SCALE GENOMIC DNA]</scope>
    <source>
        <strain evidence="5">cv. 9930</strain>
    </source>
</reference>
<proteinExistence type="predicted"/>
<evidence type="ECO:0000256" key="2">
    <source>
        <dbReference type="ARBA" id="ARBA00022821"/>
    </source>
</evidence>
<evidence type="ECO:0000313" key="5">
    <source>
        <dbReference type="Proteomes" id="UP000029981"/>
    </source>
</evidence>